<dbReference type="PANTHER" id="PTHR12835:SF5">
    <property type="entry name" value="BIOTIN--PROTEIN LIGASE"/>
    <property type="match status" value="1"/>
</dbReference>
<evidence type="ECO:0000313" key="6">
    <source>
        <dbReference type="Ensembl" id="ENSCPGP00000017883.1"/>
    </source>
</evidence>
<evidence type="ECO:0000259" key="5">
    <source>
        <dbReference type="PROSITE" id="PS51733"/>
    </source>
</evidence>
<dbReference type="PANTHER" id="PTHR12835">
    <property type="entry name" value="BIOTIN PROTEIN LIGASE"/>
    <property type="match status" value="1"/>
</dbReference>
<name>A0A8C3K4D5_9CHAR</name>
<feature type="chain" id="PRO_5034798064" evidence="4">
    <location>
        <begin position="20"/>
        <end position="891"/>
    </location>
</feature>
<comment type="similarity">
    <text evidence="1">Belongs to the biotin--protein ligase family.</text>
</comment>
<organism evidence="6 7">
    <name type="scientific">Calidris pygmaea</name>
    <name type="common">Spoon-billed sandpiper</name>
    <dbReference type="NCBI Taxonomy" id="425635"/>
    <lineage>
        <taxon>Eukaryota</taxon>
        <taxon>Metazoa</taxon>
        <taxon>Chordata</taxon>
        <taxon>Craniata</taxon>
        <taxon>Vertebrata</taxon>
        <taxon>Euteleostomi</taxon>
        <taxon>Archelosauria</taxon>
        <taxon>Archosauria</taxon>
        <taxon>Dinosauria</taxon>
        <taxon>Saurischia</taxon>
        <taxon>Theropoda</taxon>
        <taxon>Coelurosauria</taxon>
        <taxon>Aves</taxon>
        <taxon>Neognathae</taxon>
        <taxon>Neoaves</taxon>
        <taxon>Charadriiformes</taxon>
        <taxon>Scolopacidae</taxon>
        <taxon>Calidris</taxon>
    </lineage>
</organism>
<feature type="region of interest" description="Disordered" evidence="3">
    <location>
        <begin position="203"/>
        <end position="269"/>
    </location>
</feature>
<dbReference type="GO" id="GO:0005737">
    <property type="term" value="C:cytoplasm"/>
    <property type="evidence" value="ECO:0007669"/>
    <property type="project" value="TreeGrafter"/>
</dbReference>
<feature type="compositionally biased region" description="Polar residues" evidence="3">
    <location>
        <begin position="207"/>
        <end position="226"/>
    </location>
</feature>
<accession>A0A8C3K4D5</accession>
<protein>
    <submittedName>
        <fullName evidence="6">Holocarboxylase synthetase</fullName>
    </submittedName>
</protein>
<dbReference type="SUPFAM" id="SSF55681">
    <property type="entry name" value="Class II aaRS and biotin synthetases"/>
    <property type="match status" value="1"/>
</dbReference>
<sequence>MLITLCYLYLWARWGPRSAALIRRTVRRLHRSRCSFTFCRCAGPAARQPAAPSPSPPFHEEQVCLRIGNKVFFTDETQFLDDLNRWSLLLISPFIYPDKLLKAEHIAFVTESISAQTDNLQKVPGSSKEIVKWSDYCSPLAYKPGEPYKLIAEASVDNFSNLGIAFMEDRLQMDNGMVPHKIVSVHLHESTLKELAQVAPSVKERSVSSTQMDEVTPTTTFGTTAKSELGVAKPAGQGEGEKLKLEKENEHEDESNSLSDKEIGSGDHHHLHLSSCRECLQLENSTIESVRFASAENIPELSDDSKLESKNDDSLARGIKGVNLTGKPPNILIYLGSEMAKAEFEQVKSILQECIDVDSYTIYQLREEQVLKDPWIDNSLLLIIATAEPISEENHKQFMKFLSTGGKILGFSSSFTFDGIQIKKKNKLKKTVRELVVSKMDSTEIKLNLLVSGCIFEEVMKEDTSKVKTLSRLNNADKDIVIVHLTYGDSGGEAILSQAHLELDINSMDVQTEEDFNLLKISNAMRYEVLKEILVSLGLSCELSEIPMLTPIYLLSSDEEIHLAFLKWLEGNVDAEGLRASSKVSLKFVSSWESKMEITPSLMPVITEMGTFSSEHFSLKAYQQNLQTKKLGKVLLFTEVTTTTMNLLDGLMLELPEEMGLIAIAGRQTQGKGRGGNVWLSPVGCALSTLHITIPLHSNLGQRIPFIQHLVSLAVVESVRSIPGYEEIDLRVKWPNDIYYSDLMKLGGVLVNSTLIETTFHILIGFGFNVNNSNPTICINDLITKFNKEQGTKLKALSADCLIARTVTVLERLIDIFQEKGPNGVLPSYYKYWVHSGKQVRLHNEEGPIAWIVGIDDYGFLQVHEEGKGVESVHPDGNSFDMLRNLIVPKH</sequence>
<evidence type="ECO:0000256" key="4">
    <source>
        <dbReference type="SAM" id="SignalP"/>
    </source>
</evidence>
<feature type="compositionally biased region" description="Basic and acidic residues" evidence="3">
    <location>
        <begin position="259"/>
        <end position="268"/>
    </location>
</feature>
<proteinExistence type="inferred from homology"/>
<dbReference type="InterPro" id="IPR045864">
    <property type="entry name" value="aa-tRNA-synth_II/BPL/LPL"/>
</dbReference>
<dbReference type="Proteomes" id="UP000694419">
    <property type="component" value="Unplaced"/>
</dbReference>
<dbReference type="Pfam" id="PF02237">
    <property type="entry name" value="BPL_C"/>
    <property type="match status" value="1"/>
</dbReference>
<feature type="compositionally biased region" description="Basic and acidic residues" evidence="3">
    <location>
        <begin position="239"/>
        <end position="250"/>
    </location>
</feature>
<dbReference type="InterPro" id="IPR004408">
    <property type="entry name" value="Biotin_CoA_COase_ligase"/>
</dbReference>
<dbReference type="Ensembl" id="ENSCPGT00000019553.1">
    <property type="protein sequence ID" value="ENSCPGP00000017883.1"/>
    <property type="gene ID" value="ENSCPGG00000012517.1"/>
</dbReference>
<dbReference type="InterPro" id="IPR004143">
    <property type="entry name" value="BPL_LPL_catalytic"/>
</dbReference>
<feature type="domain" description="BPL/LPL catalytic" evidence="5">
    <location>
        <begin position="620"/>
        <end position="818"/>
    </location>
</feature>
<evidence type="ECO:0000256" key="3">
    <source>
        <dbReference type="SAM" id="MobiDB-lite"/>
    </source>
</evidence>
<evidence type="ECO:0000313" key="7">
    <source>
        <dbReference type="Proteomes" id="UP000694419"/>
    </source>
</evidence>
<evidence type="ECO:0000256" key="1">
    <source>
        <dbReference type="ARBA" id="ARBA00009934"/>
    </source>
</evidence>
<reference evidence="6" key="2">
    <citation type="submission" date="2025-09" db="UniProtKB">
        <authorList>
            <consortium name="Ensembl"/>
        </authorList>
    </citation>
    <scope>IDENTIFICATION</scope>
</reference>
<evidence type="ECO:0000256" key="2">
    <source>
        <dbReference type="ARBA" id="ARBA00022598"/>
    </source>
</evidence>
<reference evidence="6" key="1">
    <citation type="submission" date="2025-08" db="UniProtKB">
        <authorList>
            <consortium name="Ensembl"/>
        </authorList>
    </citation>
    <scope>IDENTIFICATION</scope>
</reference>
<keyword evidence="4" id="KW-0732">Signal</keyword>
<dbReference type="InterPro" id="IPR003142">
    <property type="entry name" value="BPL_C"/>
</dbReference>
<dbReference type="NCBIfam" id="TIGR00121">
    <property type="entry name" value="birA_ligase"/>
    <property type="match status" value="1"/>
</dbReference>
<feature type="signal peptide" evidence="4">
    <location>
        <begin position="1"/>
        <end position="19"/>
    </location>
</feature>
<dbReference type="Pfam" id="PF03099">
    <property type="entry name" value="BPL_LplA_LipB"/>
    <property type="match status" value="1"/>
</dbReference>
<keyword evidence="7" id="KW-1185">Reference proteome</keyword>
<dbReference type="PROSITE" id="PS51733">
    <property type="entry name" value="BPL_LPL_CATALYTIC"/>
    <property type="match status" value="1"/>
</dbReference>
<dbReference type="CDD" id="cd16442">
    <property type="entry name" value="BPL"/>
    <property type="match status" value="1"/>
</dbReference>
<dbReference type="AlphaFoldDB" id="A0A8C3K4D5"/>
<dbReference type="GO" id="GO:0004077">
    <property type="term" value="F:biotin--[biotin carboxyl-carrier protein] ligase activity"/>
    <property type="evidence" value="ECO:0007669"/>
    <property type="project" value="InterPro"/>
</dbReference>
<keyword evidence="2" id="KW-0436">Ligase</keyword>
<dbReference type="Gene3D" id="3.30.930.10">
    <property type="entry name" value="Bira Bifunctional Protein, Domain 2"/>
    <property type="match status" value="1"/>
</dbReference>